<evidence type="ECO:0000256" key="1">
    <source>
        <dbReference type="SAM" id="MobiDB-lite"/>
    </source>
</evidence>
<evidence type="ECO:0000313" key="3">
    <source>
        <dbReference type="EMBL" id="QND72617.1"/>
    </source>
</evidence>
<gene>
    <name evidence="3" type="ORF">HB776_16265</name>
</gene>
<feature type="domain" description="Extensin-like C-terminal" evidence="2">
    <location>
        <begin position="95"/>
        <end position="271"/>
    </location>
</feature>
<reference evidence="4" key="1">
    <citation type="journal article" date="2020" name="Mol. Plant Microbe">
        <title>Rhizobial microsymbionts of the narrowly endemic Oxytropis species growing in Kamchatka are characterized by significant genetic diversity and possess a set of genes that are associated with T3SS and T6SS secretion systems and can affect the development of symbiosis.</title>
        <authorList>
            <person name="Safronova V."/>
            <person name="Guro P."/>
            <person name="Sazanova A."/>
            <person name="Kuznetsova I."/>
            <person name="Belimov A."/>
            <person name="Yakubov V."/>
            <person name="Chirak E."/>
            <person name="Afonin A."/>
            <person name="Gogolev Y."/>
            <person name="Andronov E."/>
            <person name="Tikhonovich I."/>
        </authorList>
    </citation>
    <scope>NUCLEOTIDE SEQUENCE [LARGE SCALE GENOMIC DNA]</scope>
    <source>
        <strain evidence="4">581</strain>
    </source>
</reference>
<dbReference type="InterPro" id="IPR009683">
    <property type="entry name" value="Extensin-like_C"/>
</dbReference>
<feature type="compositionally biased region" description="Basic and acidic residues" evidence="1">
    <location>
        <begin position="77"/>
        <end position="87"/>
    </location>
</feature>
<dbReference type="Pfam" id="PF06904">
    <property type="entry name" value="Extensin-like_C"/>
    <property type="match status" value="1"/>
</dbReference>
<dbReference type="KEGG" id="trb:HB776_16265"/>
<accession>A0A7G6U0T5</accession>
<dbReference type="AlphaFoldDB" id="A0A7G6U0T5"/>
<feature type="region of interest" description="Disordered" evidence="1">
    <location>
        <begin position="286"/>
        <end position="362"/>
    </location>
</feature>
<name>A0A7G6U0T5_9BRAD</name>
<feature type="region of interest" description="Disordered" evidence="1">
    <location>
        <begin position="45"/>
        <end position="96"/>
    </location>
</feature>
<sequence length="362" mass="39014">MKFSAGKAARKWTFGLSSCDQRTIGVVLALLLVAAPAHAYLTTSRVPLPKPRPAEAPAIEPAQKPGEEPARSEQPAEPEKPAAEARPPESPPPSACRLALTDAIAVAPSIPDIKGPGACGGPDMVRLEAVVLPDKTRVPLKPAGTMRCAMATAVAEWIRADMAPLATNLGTKLLELDNFDSFDCRGRNRVVGAKLSEHGRANALDVRGLKLANGRSIALTERNTPREQREAVLHSVCTRFTTVLGPGSDGYHEDHIHLDIAERRGNYRICQWDVWDEWPRIAPLMPAVRPDEAPPREVAEGKPGEKTPEAAKPAEPPAAQPAAEAEPEPEAEAAPPQEQPKPKPKPKPKKRRAPPSPFSFLR</sequence>
<feature type="compositionally biased region" description="Low complexity" evidence="1">
    <location>
        <begin position="55"/>
        <end position="64"/>
    </location>
</feature>
<proteinExistence type="predicted"/>
<dbReference type="EMBL" id="CP050292">
    <property type="protein sequence ID" value="QND72617.1"/>
    <property type="molecule type" value="Genomic_DNA"/>
</dbReference>
<protein>
    <submittedName>
        <fullName evidence="3">Extensin</fullName>
    </submittedName>
</protein>
<feature type="compositionally biased region" description="Basic residues" evidence="1">
    <location>
        <begin position="342"/>
        <end position="353"/>
    </location>
</feature>
<dbReference type="Proteomes" id="UP000515291">
    <property type="component" value="Chromosome"/>
</dbReference>
<feature type="compositionally biased region" description="Basic and acidic residues" evidence="1">
    <location>
        <begin position="289"/>
        <end position="309"/>
    </location>
</feature>
<dbReference type="RefSeq" id="WP_184511552.1">
    <property type="nucleotide sequence ID" value="NZ_CP050292.1"/>
</dbReference>
<evidence type="ECO:0000259" key="2">
    <source>
        <dbReference type="Pfam" id="PF06904"/>
    </source>
</evidence>
<organism evidence="3 4">
    <name type="scientific">Tardiphaga robiniae</name>
    <dbReference type="NCBI Taxonomy" id="943830"/>
    <lineage>
        <taxon>Bacteria</taxon>
        <taxon>Pseudomonadati</taxon>
        <taxon>Pseudomonadota</taxon>
        <taxon>Alphaproteobacteria</taxon>
        <taxon>Hyphomicrobiales</taxon>
        <taxon>Nitrobacteraceae</taxon>
        <taxon>Tardiphaga</taxon>
    </lineage>
</organism>
<evidence type="ECO:0000313" key="4">
    <source>
        <dbReference type="Proteomes" id="UP000515291"/>
    </source>
</evidence>